<dbReference type="GO" id="GO:0005737">
    <property type="term" value="C:cytoplasm"/>
    <property type="evidence" value="ECO:0007669"/>
    <property type="project" value="TreeGrafter"/>
</dbReference>
<dbReference type="GO" id="GO:0072318">
    <property type="term" value="P:clathrin coat disassembly"/>
    <property type="evidence" value="ECO:0007669"/>
    <property type="project" value="TreeGrafter"/>
</dbReference>
<feature type="region of interest" description="Disordered" evidence="1">
    <location>
        <begin position="14"/>
        <end position="52"/>
    </location>
</feature>
<feature type="region of interest" description="Disordered" evidence="1">
    <location>
        <begin position="292"/>
        <end position="316"/>
    </location>
</feature>
<organism evidence="2 3">
    <name type="scientific">Protea cynaroides</name>
    <dbReference type="NCBI Taxonomy" id="273540"/>
    <lineage>
        <taxon>Eukaryota</taxon>
        <taxon>Viridiplantae</taxon>
        <taxon>Streptophyta</taxon>
        <taxon>Embryophyta</taxon>
        <taxon>Tracheophyta</taxon>
        <taxon>Spermatophyta</taxon>
        <taxon>Magnoliopsida</taxon>
        <taxon>Proteales</taxon>
        <taxon>Proteaceae</taxon>
        <taxon>Protea</taxon>
    </lineage>
</organism>
<sequence>MERFSYRDHVLLGLGYSSPRRSPGSSPMTPSRDSDVNFSDVFGGPPRRSSIHELRHSLGDTLDSNAHGVERRGEEEKALASCSSWSAMSEKPVFGEGVLARRRYTSDDFFDDIFRGDESSNSTPRKPDRDPFSSTTASSILSPVHRLASKPEPFGPSSLPTQLSFSPKLAKAMDFPVYNTSTSGIPRRSKDGAQNAGFPSSPGAFIARDPNQVIQEQDDLKNDARPSYCQTPLSYEFSLGSAESSKAIRCGNEEKRGQGEQGSSCSETHEEHFHFSIYKWASIGVPLVMPLRGGNSSSSKERGNDSSSSSSKERVKSEIVASELSIEIPSLNDRTSSADSLFHIECENQGNISVLNSVARDRIYSFRFNERAGSLKHDREPHQSLGNITTEVAHSLTMQKEVKETNPFSGLSGSSPDKCLHGGMKEETHVSMQEKGKAEFKSFTSLVYENYDGQGKDGTARQVEGKEDKDVRIETIGTSSGNIATGKTLEKQDKRKILDASINRLQGTGASSRDLGNKVKGKIKEFVKIFNQEAPQNQKNNVGTQAYSSRWKEKGTSEADEGAPISATRADGKENVTNLNTDKTLTNDQATVDQTLKQPERTHFIVNDNTHKTYETSSGRTSNSASCSETIPATFEASLLNVEESHHEDLQSSYLVKELSLNQHRQQQIFEYREEIQKSDARIRQWSNGKETNIRSLLSTLQYVLWPESGWKPVPLVDIIEGNSVKRAYQKALLCLHPDKLQQKGAAPLQKHVAEKVYDILQEAWTHFNSLSSF</sequence>
<dbReference type="OrthoDB" id="1717591at2759"/>
<dbReference type="FunFam" id="1.10.287.110:FF:000043">
    <property type="entry name" value="J-domain protein required for chloroplast accumulation response 1"/>
    <property type="match status" value="1"/>
</dbReference>
<reference evidence="2" key="1">
    <citation type="journal article" date="2023" name="Plant J.">
        <title>The genome of the king protea, Protea cynaroides.</title>
        <authorList>
            <person name="Chang J."/>
            <person name="Duong T.A."/>
            <person name="Schoeman C."/>
            <person name="Ma X."/>
            <person name="Roodt D."/>
            <person name="Barker N."/>
            <person name="Li Z."/>
            <person name="Van de Peer Y."/>
            <person name="Mizrachi E."/>
        </authorList>
    </citation>
    <scope>NUCLEOTIDE SEQUENCE</scope>
    <source>
        <tissue evidence="2">Young leaves</tissue>
    </source>
</reference>
<dbReference type="PANTHER" id="PTHR23172:SF64">
    <property type="entry name" value="J DOMAIN-CONTAINING PROTEIN REQUIRED FOR CHLOROPLAST ACCUMULATION RESPONSE 1"/>
    <property type="match status" value="1"/>
</dbReference>
<protein>
    <recommendedName>
        <fullName evidence="4">J domain-containing protein required for chloroplast accumulation response 1</fullName>
    </recommendedName>
</protein>
<dbReference type="AlphaFoldDB" id="A0A9Q0QPU6"/>
<dbReference type="EMBL" id="JAMYWD010000007">
    <property type="protein sequence ID" value="KAJ4967440.1"/>
    <property type="molecule type" value="Genomic_DNA"/>
</dbReference>
<dbReference type="GO" id="GO:0072583">
    <property type="term" value="P:clathrin-dependent endocytosis"/>
    <property type="evidence" value="ECO:0007669"/>
    <property type="project" value="TreeGrafter"/>
</dbReference>
<dbReference type="InterPro" id="IPR036869">
    <property type="entry name" value="J_dom_sf"/>
</dbReference>
<evidence type="ECO:0008006" key="4">
    <source>
        <dbReference type="Google" id="ProtNLM"/>
    </source>
</evidence>
<feature type="compositionally biased region" description="Polar residues" evidence="1">
    <location>
        <begin position="132"/>
        <end position="141"/>
    </location>
</feature>
<evidence type="ECO:0000313" key="3">
    <source>
        <dbReference type="Proteomes" id="UP001141806"/>
    </source>
</evidence>
<evidence type="ECO:0000256" key="1">
    <source>
        <dbReference type="SAM" id="MobiDB-lite"/>
    </source>
</evidence>
<dbReference type="GO" id="GO:0031982">
    <property type="term" value="C:vesicle"/>
    <property type="evidence" value="ECO:0007669"/>
    <property type="project" value="TreeGrafter"/>
</dbReference>
<evidence type="ECO:0000313" key="2">
    <source>
        <dbReference type="EMBL" id="KAJ4967440.1"/>
    </source>
</evidence>
<accession>A0A9Q0QPU6</accession>
<comment type="caution">
    <text evidence="2">The sequence shown here is derived from an EMBL/GenBank/DDBJ whole genome shotgun (WGS) entry which is preliminary data.</text>
</comment>
<feature type="compositionally biased region" description="Low complexity" evidence="1">
    <location>
        <begin position="17"/>
        <end position="31"/>
    </location>
</feature>
<dbReference type="SUPFAM" id="SSF46565">
    <property type="entry name" value="Chaperone J-domain"/>
    <property type="match status" value="1"/>
</dbReference>
<feature type="region of interest" description="Disordered" evidence="1">
    <location>
        <begin position="114"/>
        <end position="161"/>
    </location>
</feature>
<dbReference type="Gene3D" id="1.10.287.110">
    <property type="entry name" value="DnaJ domain"/>
    <property type="match status" value="1"/>
</dbReference>
<name>A0A9Q0QPU6_9MAGN</name>
<gene>
    <name evidence="2" type="ORF">NE237_019289</name>
</gene>
<proteinExistence type="predicted"/>
<dbReference type="Proteomes" id="UP001141806">
    <property type="component" value="Unassembled WGS sequence"/>
</dbReference>
<feature type="region of interest" description="Disordered" evidence="1">
    <location>
        <begin position="539"/>
        <end position="573"/>
    </location>
</feature>
<dbReference type="PANTHER" id="PTHR23172">
    <property type="entry name" value="AUXILIN/CYCLIN G-ASSOCIATED KINASE-RELATED"/>
    <property type="match status" value="1"/>
</dbReference>
<keyword evidence="3" id="KW-1185">Reference proteome</keyword>
<dbReference type="GO" id="GO:0030276">
    <property type="term" value="F:clathrin binding"/>
    <property type="evidence" value="ECO:0007669"/>
    <property type="project" value="TreeGrafter"/>
</dbReference>
<feature type="region of interest" description="Disordered" evidence="1">
    <location>
        <begin position="181"/>
        <end position="207"/>
    </location>
</feature>
<feature type="compositionally biased region" description="Polar residues" evidence="1">
    <location>
        <begin position="539"/>
        <end position="548"/>
    </location>
</feature>